<organism evidence="4 5">
    <name type="scientific">Aldrovandia affinis</name>
    <dbReference type="NCBI Taxonomy" id="143900"/>
    <lineage>
        <taxon>Eukaryota</taxon>
        <taxon>Metazoa</taxon>
        <taxon>Chordata</taxon>
        <taxon>Craniata</taxon>
        <taxon>Vertebrata</taxon>
        <taxon>Euteleostomi</taxon>
        <taxon>Actinopterygii</taxon>
        <taxon>Neopterygii</taxon>
        <taxon>Teleostei</taxon>
        <taxon>Notacanthiformes</taxon>
        <taxon>Halosauridae</taxon>
        <taxon>Aldrovandia</taxon>
    </lineage>
</organism>
<dbReference type="AlphaFoldDB" id="A0AAD7RZ00"/>
<dbReference type="SMART" id="SM00409">
    <property type="entry name" value="IG"/>
    <property type="match status" value="3"/>
</dbReference>
<dbReference type="SUPFAM" id="SSF48726">
    <property type="entry name" value="Immunoglobulin"/>
    <property type="match status" value="3"/>
</dbReference>
<dbReference type="InterPro" id="IPR003599">
    <property type="entry name" value="Ig_sub"/>
</dbReference>
<dbReference type="Gene3D" id="2.60.40.10">
    <property type="entry name" value="Immunoglobulins"/>
    <property type="match status" value="3"/>
</dbReference>
<dbReference type="InterPro" id="IPR036179">
    <property type="entry name" value="Ig-like_dom_sf"/>
</dbReference>
<sequence length="489" mass="54378">MNYCSVKLVIWMTAVIFKTHTQAAVVVIYGQVGTSVILPREKWGGNKVNIHWTIQMKGEYQNVYARTFGRPPTAGEFIKDRVSLDQNGYSLVIKNLIPNDFTTFKCELTDNNNNKVESVYKLYSISVTASPSIILASQTLSLGCDAQRSTVSTQIEWRAPQGKEVEGPSFSAQGPKLTVTNVTAQHHGTWKCTVTYDNRKAEATISVTVVDLSAPSQPLYTFLGSTSPLLLPCSLHSRIDNSQARPKGGHWSFTPFRGDATPGELTGPEKFLSLSQGPLLYWETPQGQKVNGSALEKDHYNFSTVRTAEKGGGVYTCALDFQVNTSKVTLRRTVRVEALRVVSSQENPVLEGQALNLTCTLGHSSLNKLTVKWTAPRLSSVNPLSSPPHSPILSIPRVTEKDRGQWKCQLMEGDKTLVTAQLNLKTERVPVDVWLVVSICGAAVVLILVLVLVFICVQRYRQQRMFVRRRRNIKFCQCKHPQVKGFYKS</sequence>
<dbReference type="PROSITE" id="PS50835">
    <property type="entry name" value="IG_LIKE"/>
    <property type="match status" value="2"/>
</dbReference>
<feature type="chain" id="PRO_5042086800" description="Ig-like domain-containing protein" evidence="2">
    <location>
        <begin position="24"/>
        <end position="489"/>
    </location>
</feature>
<keyword evidence="1" id="KW-0812">Transmembrane</keyword>
<keyword evidence="1" id="KW-0472">Membrane</keyword>
<keyword evidence="5" id="KW-1185">Reference proteome</keyword>
<feature type="domain" description="Ig-like" evidence="3">
    <location>
        <begin position="337"/>
        <end position="425"/>
    </location>
</feature>
<evidence type="ECO:0000313" key="5">
    <source>
        <dbReference type="Proteomes" id="UP001221898"/>
    </source>
</evidence>
<proteinExistence type="predicted"/>
<keyword evidence="2" id="KW-0732">Signal</keyword>
<feature type="transmembrane region" description="Helical" evidence="1">
    <location>
        <begin position="433"/>
        <end position="460"/>
    </location>
</feature>
<evidence type="ECO:0000256" key="1">
    <source>
        <dbReference type="SAM" id="Phobius"/>
    </source>
</evidence>
<dbReference type="InterPro" id="IPR013783">
    <property type="entry name" value="Ig-like_fold"/>
</dbReference>
<dbReference type="Proteomes" id="UP001221898">
    <property type="component" value="Unassembled WGS sequence"/>
</dbReference>
<accession>A0AAD7RZ00</accession>
<evidence type="ECO:0000256" key="2">
    <source>
        <dbReference type="SAM" id="SignalP"/>
    </source>
</evidence>
<gene>
    <name evidence="4" type="ORF">AAFF_G00071230</name>
</gene>
<feature type="signal peptide" evidence="2">
    <location>
        <begin position="1"/>
        <end position="23"/>
    </location>
</feature>
<dbReference type="InterPro" id="IPR007110">
    <property type="entry name" value="Ig-like_dom"/>
</dbReference>
<dbReference type="PANTHER" id="PTHR11422:SF0">
    <property type="entry name" value="T-CELL SURFACE GLYCOPROTEIN CD4"/>
    <property type="match status" value="1"/>
</dbReference>
<reference evidence="4" key="1">
    <citation type="journal article" date="2023" name="Science">
        <title>Genome structures resolve the early diversification of teleost fishes.</title>
        <authorList>
            <person name="Parey E."/>
            <person name="Louis A."/>
            <person name="Montfort J."/>
            <person name="Bouchez O."/>
            <person name="Roques C."/>
            <person name="Iampietro C."/>
            <person name="Lluch J."/>
            <person name="Castinel A."/>
            <person name="Donnadieu C."/>
            <person name="Desvignes T."/>
            <person name="Floi Bucao C."/>
            <person name="Jouanno E."/>
            <person name="Wen M."/>
            <person name="Mejri S."/>
            <person name="Dirks R."/>
            <person name="Jansen H."/>
            <person name="Henkel C."/>
            <person name="Chen W.J."/>
            <person name="Zahm M."/>
            <person name="Cabau C."/>
            <person name="Klopp C."/>
            <person name="Thompson A.W."/>
            <person name="Robinson-Rechavi M."/>
            <person name="Braasch I."/>
            <person name="Lecointre G."/>
            <person name="Bobe J."/>
            <person name="Postlethwait J.H."/>
            <person name="Berthelot C."/>
            <person name="Roest Crollius H."/>
            <person name="Guiguen Y."/>
        </authorList>
    </citation>
    <scope>NUCLEOTIDE SEQUENCE</scope>
    <source>
        <strain evidence="4">NC1722</strain>
    </source>
</reference>
<name>A0AAD7RZ00_9TELE</name>
<feature type="domain" description="Ig-like" evidence="3">
    <location>
        <begin position="123"/>
        <end position="208"/>
    </location>
</feature>
<dbReference type="EMBL" id="JAINUG010000142">
    <property type="protein sequence ID" value="KAJ8392919.1"/>
    <property type="molecule type" value="Genomic_DNA"/>
</dbReference>
<protein>
    <recommendedName>
        <fullName evidence="3">Ig-like domain-containing protein</fullName>
    </recommendedName>
</protein>
<dbReference type="PANTHER" id="PTHR11422">
    <property type="entry name" value="T-CELL SURFACE GLYCOPROTEIN CD4"/>
    <property type="match status" value="1"/>
</dbReference>
<keyword evidence="1" id="KW-1133">Transmembrane helix</keyword>
<evidence type="ECO:0000259" key="3">
    <source>
        <dbReference type="PROSITE" id="PS50835"/>
    </source>
</evidence>
<evidence type="ECO:0000313" key="4">
    <source>
        <dbReference type="EMBL" id="KAJ8392919.1"/>
    </source>
</evidence>
<comment type="caution">
    <text evidence="4">The sequence shown here is derived from an EMBL/GenBank/DDBJ whole genome shotgun (WGS) entry which is preliminary data.</text>
</comment>